<evidence type="ECO:0000313" key="2">
    <source>
        <dbReference type="Proteomes" id="UP001598300"/>
    </source>
</evidence>
<dbReference type="Pfam" id="PF05331">
    <property type="entry name" value="DUF742"/>
    <property type="match status" value="1"/>
</dbReference>
<gene>
    <name evidence="1" type="ORF">ACFWR3_27175</name>
</gene>
<evidence type="ECO:0000313" key="1">
    <source>
        <dbReference type="EMBL" id="MFD3959744.1"/>
    </source>
</evidence>
<name>A0ABW6E6F2_9ACTN</name>
<dbReference type="RefSeq" id="WP_070199845.1">
    <property type="nucleotide sequence ID" value="NZ_JBHVRE010000030.1"/>
</dbReference>
<reference evidence="1 2" key="1">
    <citation type="submission" date="2024-09" db="EMBL/GenBank/DDBJ databases">
        <title>The Natural Products Discovery Center: Release of the First 8490 Sequenced Strains for Exploring Actinobacteria Biosynthetic Diversity.</title>
        <authorList>
            <person name="Kalkreuter E."/>
            <person name="Kautsar S.A."/>
            <person name="Yang D."/>
            <person name="Bader C.D."/>
            <person name="Teijaro C.N."/>
            <person name="Fluegel L."/>
            <person name="Davis C.M."/>
            <person name="Simpson J.R."/>
            <person name="Lauterbach L."/>
            <person name="Steele A.D."/>
            <person name="Gui C."/>
            <person name="Meng S."/>
            <person name="Li G."/>
            <person name="Viehrig K."/>
            <person name="Ye F."/>
            <person name="Su P."/>
            <person name="Kiefer A.F."/>
            <person name="Nichols A."/>
            <person name="Cepeda A.J."/>
            <person name="Yan W."/>
            <person name="Fan B."/>
            <person name="Jiang Y."/>
            <person name="Adhikari A."/>
            <person name="Zheng C.-J."/>
            <person name="Schuster L."/>
            <person name="Cowan T.M."/>
            <person name="Smanski M.J."/>
            <person name="Chevrette M.G."/>
            <person name="De Carvalho L.P.S."/>
            <person name="Shen B."/>
        </authorList>
    </citation>
    <scope>NUCLEOTIDE SEQUENCE [LARGE SCALE GENOMIC DNA]</scope>
    <source>
        <strain evidence="1 2">NPDC058584</strain>
    </source>
</reference>
<dbReference type="InterPro" id="IPR007995">
    <property type="entry name" value="DUF742"/>
</dbReference>
<keyword evidence="2" id="KW-1185">Reference proteome</keyword>
<comment type="caution">
    <text evidence="1">The sequence shown here is derived from an EMBL/GenBank/DDBJ whole genome shotgun (WGS) entry which is preliminary data.</text>
</comment>
<accession>A0ABW6E6F2</accession>
<dbReference type="EMBL" id="JBHXPM010000030">
    <property type="protein sequence ID" value="MFD3959744.1"/>
    <property type="molecule type" value="Genomic_DNA"/>
</dbReference>
<proteinExistence type="predicted"/>
<dbReference type="Proteomes" id="UP001598300">
    <property type="component" value="Unassembled WGS sequence"/>
</dbReference>
<organism evidence="1 2">
    <name type="scientific">Streptomyces bacillaris</name>
    <dbReference type="NCBI Taxonomy" id="68179"/>
    <lineage>
        <taxon>Bacteria</taxon>
        <taxon>Bacillati</taxon>
        <taxon>Actinomycetota</taxon>
        <taxon>Actinomycetes</taxon>
        <taxon>Kitasatosporales</taxon>
        <taxon>Streptomycetaceae</taxon>
        <taxon>Streptomyces</taxon>
    </lineage>
</organism>
<protein>
    <submittedName>
        <fullName evidence="1">DUF742 domain-containing protein</fullName>
    </submittedName>
</protein>
<sequence>MAAHRGVRPFAWAAPRLAATSTDDGRRVTMQTLIRTTASAHRLASVPEAWQRVLHLADRPTGIAVAEIAGSLRLTLTPTAALVAELEARELLSHLGLVGDDGPDLDILLRIRTGLENL</sequence>